<keyword evidence="1" id="KW-1133">Transmembrane helix</keyword>
<feature type="transmembrane region" description="Helical" evidence="1">
    <location>
        <begin position="194"/>
        <end position="217"/>
    </location>
</feature>
<keyword evidence="1" id="KW-0812">Transmembrane</keyword>
<dbReference type="Proteomes" id="UP000246569">
    <property type="component" value="Unassembled WGS sequence"/>
</dbReference>
<accession>A0A317MXZ9</accession>
<protein>
    <submittedName>
        <fullName evidence="3">EamA-like transporter family protein</fullName>
    </submittedName>
</protein>
<feature type="transmembrane region" description="Helical" evidence="1">
    <location>
        <begin position="284"/>
        <end position="300"/>
    </location>
</feature>
<dbReference type="Pfam" id="PF00892">
    <property type="entry name" value="EamA"/>
    <property type="match status" value="1"/>
</dbReference>
<dbReference type="InterPro" id="IPR000620">
    <property type="entry name" value="EamA_dom"/>
</dbReference>
<dbReference type="EMBL" id="QGTJ01000002">
    <property type="protein sequence ID" value="PWV64495.1"/>
    <property type="molecule type" value="Genomic_DNA"/>
</dbReference>
<dbReference type="GO" id="GO:0016020">
    <property type="term" value="C:membrane"/>
    <property type="evidence" value="ECO:0007669"/>
    <property type="project" value="InterPro"/>
</dbReference>
<keyword evidence="4" id="KW-1185">Reference proteome</keyword>
<feature type="transmembrane region" description="Helical" evidence="1">
    <location>
        <begin position="47"/>
        <end position="66"/>
    </location>
</feature>
<feature type="domain" description="EamA" evidence="2">
    <location>
        <begin position="20"/>
        <end position="152"/>
    </location>
</feature>
<dbReference type="RefSeq" id="WP_110017154.1">
    <property type="nucleotide sequence ID" value="NZ_QGTJ01000002.1"/>
</dbReference>
<gene>
    <name evidence="3" type="ORF">C7443_102144</name>
</gene>
<evidence type="ECO:0000256" key="1">
    <source>
        <dbReference type="SAM" id="Phobius"/>
    </source>
</evidence>
<dbReference type="InterPro" id="IPR037185">
    <property type="entry name" value="EmrE-like"/>
</dbReference>
<feature type="transmembrane region" description="Helical" evidence="1">
    <location>
        <begin position="105"/>
        <end position="126"/>
    </location>
</feature>
<reference evidence="3 4" key="1">
    <citation type="submission" date="2018-05" db="EMBL/GenBank/DDBJ databases">
        <title>Genomic Encyclopedia of Type Strains, Phase IV (KMG-IV): sequencing the most valuable type-strain genomes for metagenomic binning, comparative biology and taxonomic classification.</title>
        <authorList>
            <person name="Goeker M."/>
        </authorList>
    </citation>
    <scope>NUCLEOTIDE SEQUENCE [LARGE SCALE GENOMIC DNA]</scope>
    <source>
        <strain evidence="3 4">DSM 23606</strain>
    </source>
</reference>
<evidence type="ECO:0000313" key="3">
    <source>
        <dbReference type="EMBL" id="PWV64495.1"/>
    </source>
</evidence>
<feature type="transmembrane region" description="Helical" evidence="1">
    <location>
        <begin position="78"/>
        <end position="99"/>
    </location>
</feature>
<evidence type="ECO:0000313" key="4">
    <source>
        <dbReference type="Proteomes" id="UP000246569"/>
    </source>
</evidence>
<feature type="transmembrane region" description="Helical" evidence="1">
    <location>
        <begin position="164"/>
        <end position="182"/>
    </location>
</feature>
<evidence type="ECO:0000259" key="2">
    <source>
        <dbReference type="Pfam" id="PF00892"/>
    </source>
</evidence>
<dbReference type="SUPFAM" id="SSF103481">
    <property type="entry name" value="Multidrug resistance efflux transporter EmrE"/>
    <property type="match status" value="1"/>
</dbReference>
<name>A0A317MXZ9_9GAMM</name>
<feature type="transmembrane region" description="Helical" evidence="1">
    <location>
        <begin position="133"/>
        <end position="152"/>
    </location>
</feature>
<feature type="transmembrane region" description="Helical" evidence="1">
    <location>
        <begin position="20"/>
        <end position="41"/>
    </location>
</feature>
<proteinExistence type="predicted"/>
<feature type="transmembrane region" description="Helical" evidence="1">
    <location>
        <begin position="261"/>
        <end position="278"/>
    </location>
</feature>
<comment type="caution">
    <text evidence="3">The sequence shown here is derived from an EMBL/GenBank/DDBJ whole genome shotgun (WGS) entry which is preliminary data.</text>
</comment>
<dbReference type="AlphaFoldDB" id="A0A317MXZ9"/>
<keyword evidence="1" id="KW-0472">Membrane</keyword>
<dbReference type="OrthoDB" id="8688375at2"/>
<sequence length="304" mass="30458">MNAHAPGVAARSGPAALSSLFCLLATGSLLGISTLLAGLAIRSGWEPLTFLFWSTLGGGLLLLVGSRLRGQRLQVSRALLPYAVIAGLLSFALPNLLSFSAIPHVGAGFIALCLAFPPLLTYAIAVPIGMDRLSLAGIAGMACGLGGALLLARSAPLAATDPQFWTALAMAAPLIIALGNIYRSLAWPRGASPGVLAPAMLLASAGLIAIASAAVGSSLATPLLLGTAGLLLGAQAVVIAATYVLYFLLQQLSGPVGLSQIGWIAAGVGKALAVIILGEAIPGILLPACAAILAGIALLSRRPR</sequence>
<organism evidence="3 4">
    <name type="scientific">Plasticicumulans acidivorans</name>
    <dbReference type="NCBI Taxonomy" id="886464"/>
    <lineage>
        <taxon>Bacteria</taxon>
        <taxon>Pseudomonadati</taxon>
        <taxon>Pseudomonadota</taxon>
        <taxon>Gammaproteobacteria</taxon>
        <taxon>Candidatus Competibacteraceae</taxon>
        <taxon>Plasticicumulans</taxon>
    </lineage>
</organism>
<feature type="transmembrane region" description="Helical" evidence="1">
    <location>
        <begin position="223"/>
        <end position="249"/>
    </location>
</feature>